<dbReference type="SUPFAM" id="SSF56266">
    <property type="entry name" value="DmpA/ArgJ-like"/>
    <property type="match status" value="1"/>
</dbReference>
<evidence type="ECO:0000313" key="3">
    <source>
        <dbReference type="EMBL" id="QRC95993.1"/>
    </source>
</evidence>
<dbReference type="VEuPathDB" id="FungiDB:JI435_056340"/>
<evidence type="ECO:0000256" key="2">
    <source>
        <dbReference type="SAM" id="MobiDB-lite"/>
    </source>
</evidence>
<dbReference type="InterPro" id="IPR005321">
    <property type="entry name" value="Peptidase_S58_DmpA"/>
</dbReference>
<protein>
    <submittedName>
        <fullName evidence="3">Uncharacterized protein</fullName>
    </submittedName>
</protein>
<gene>
    <name evidence="3" type="ORF">JI435_056340</name>
</gene>
<dbReference type="PANTHER" id="PTHR36512">
    <property type="entry name" value="D-AMINOPEPTIDASE"/>
    <property type="match status" value="1"/>
</dbReference>
<dbReference type="Proteomes" id="UP000663193">
    <property type="component" value="Chromosome 6"/>
</dbReference>
<dbReference type="FunFam" id="3.60.70.12:FF:000004">
    <property type="entry name" value="Beta-peptidyl aminopeptidase BapA"/>
    <property type="match status" value="1"/>
</dbReference>
<dbReference type="CDD" id="cd02253">
    <property type="entry name" value="DmpA"/>
    <property type="match status" value="1"/>
</dbReference>
<dbReference type="InterPro" id="IPR016117">
    <property type="entry name" value="ArgJ-like_dom_sf"/>
</dbReference>
<dbReference type="Pfam" id="PF03576">
    <property type="entry name" value="Peptidase_S58"/>
    <property type="match status" value="1"/>
</dbReference>
<evidence type="ECO:0000313" key="4">
    <source>
        <dbReference type="Proteomes" id="UP000663193"/>
    </source>
</evidence>
<accession>A0A7U2EZJ7</accession>
<dbReference type="OrthoDB" id="2107894at2759"/>
<dbReference type="AlphaFoldDB" id="A0A7U2EZJ7"/>
<organism evidence="3 4">
    <name type="scientific">Phaeosphaeria nodorum (strain SN15 / ATCC MYA-4574 / FGSC 10173)</name>
    <name type="common">Glume blotch fungus</name>
    <name type="synonym">Parastagonospora nodorum</name>
    <dbReference type="NCBI Taxonomy" id="321614"/>
    <lineage>
        <taxon>Eukaryota</taxon>
        <taxon>Fungi</taxon>
        <taxon>Dikarya</taxon>
        <taxon>Ascomycota</taxon>
        <taxon>Pezizomycotina</taxon>
        <taxon>Dothideomycetes</taxon>
        <taxon>Pleosporomycetidae</taxon>
        <taxon>Pleosporales</taxon>
        <taxon>Pleosporineae</taxon>
        <taxon>Phaeosphaeriaceae</taxon>
        <taxon>Parastagonospora</taxon>
    </lineage>
</organism>
<proteinExistence type="inferred from homology"/>
<reference evidence="4" key="1">
    <citation type="journal article" date="2021" name="BMC Genomics">
        <title>Chromosome-level genome assembly and manually-curated proteome of model necrotroph Parastagonospora nodorum Sn15 reveals a genome-wide trove of candidate effector homologs, and redundancy of virulence-related functions within an accessory chromosome.</title>
        <authorList>
            <person name="Bertazzoni S."/>
            <person name="Jones D.A.B."/>
            <person name="Phan H.T."/>
            <person name="Tan K.-C."/>
            <person name="Hane J.K."/>
        </authorList>
    </citation>
    <scope>NUCLEOTIDE SEQUENCE [LARGE SCALE GENOMIC DNA]</scope>
    <source>
        <strain evidence="4">SN15 / ATCC MYA-4574 / FGSC 10173)</strain>
    </source>
</reference>
<evidence type="ECO:0000256" key="1">
    <source>
        <dbReference type="ARBA" id="ARBA00007068"/>
    </source>
</evidence>
<dbReference type="Gene3D" id="3.60.70.12">
    <property type="entry name" value="L-amino peptidase D-ALA esterase/amidase"/>
    <property type="match status" value="1"/>
</dbReference>
<dbReference type="PANTHER" id="PTHR36512:SF3">
    <property type="entry name" value="BLR5678 PROTEIN"/>
    <property type="match status" value="1"/>
</dbReference>
<sequence length="458" mass="49136">MVSRKGVNTTGFCFPNSDRTSADAKKLYKYNQVPRHQFHISSPSHSSLQHLSSTTMSSASAPSSSSERKRLREVLPTVYLGRYKTGPKNSLTDVPGVLVSTQSIHSSPAYPNAKEGDINTGVTTILPRKDWFNTGSFAGLFSFNGSGEMTGSHWINETGLLNSPIIITGSFGVGSAYNGVYESAVRDYCAPDGKANWFLLPVVAETFDGFLHDVTKFAVTPQHIVDGIDTASSAPVPEGNTGGGTGMICSWFKGGTGSSSRLIPSSPGKEYTIAALVQANYGKMDCFRIADAPIGRLIFEEQWAKYQANPQDPVVQAQWQRLFKIREAKDKKDGSIIVVLATDAPLLPSQLQRLAKRATNGLSRVGGWGSNSSGDIFLAFSTGNGVTVPEDADTFVPVTQSVEHVLDETLNGLLEAAGDCVEEAILNAVCMAETMSGNGSTVEAIDLKRVGELMEKYL</sequence>
<name>A0A7U2EZJ7_PHANO</name>
<keyword evidence="4" id="KW-1185">Reference proteome</keyword>
<feature type="region of interest" description="Disordered" evidence="2">
    <location>
        <begin position="39"/>
        <end position="69"/>
    </location>
</feature>
<comment type="similarity">
    <text evidence="1">Belongs to the peptidase S58 family.</text>
</comment>
<feature type="compositionally biased region" description="Low complexity" evidence="2">
    <location>
        <begin position="41"/>
        <end position="65"/>
    </location>
</feature>
<dbReference type="EMBL" id="CP069028">
    <property type="protein sequence ID" value="QRC95993.1"/>
    <property type="molecule type" value="Genomic_DNA"/>
</dbReference>